<proteinExistence type="predicted"/>
<evidence type="ECO:0000256" key="1">
    <source>
        <dbReference type="SAM" id="MobiDB-lite"/>
    </source>
</evidence>
<feature type="compositionally biased region" description="Basic and acidic residues" evidence="1">
    <location>
        <begin position="246"/>
        <end position="255"/>
    </location>
</feature>
<name>A0A1X6NJ57_PORUM</name>
<feature type="region of interest" description="Disordered" evidence="1">
    <location>
        <begin position="147"/>
        <end position="193"/>
    </location>
</feature>
<accession>A0A1X6NJ57</accession>
<feature type="compositionally biased region" description="Low complexity" evidence="1">
    <location>
        <begin position="67"/>
        <end position="82"/>
    </location>
</feature>
<sequence length="283" mass="29445">MGPQRRRRGHAKYQVRPSRARRPGRGRDARGAKRGRAGAAVAAPPPPPSARRRAAGGTGGSRRARPRAGAPPATAVHGASGRVRGGTRRGARAGAKATAGDGGALPPPAGSHKGLRRSRTHQRLPAAWDGGCRGVCRGGVMVGVGRASAPSQQWTGRVDATSPVAPTRRRNGKGERRGLSPHTPPGAARTRGAVVAAAAPPHPRPVRRARLVADAPLSRLHGASWEPGLADGRRVRGGPVPRHAHRECSVGRDGGEAPAVQQVRLPAVMKRACQRRIASIRPE</sequence>
<dbReference type="AlphaFoldDB" id="A0A1X6NJ57"/>
<feature type="compositionally biased region" description="Basic residues" evidence="1">
    <location>
        <begin position="1"/>
        <end position="24"/>
    </location>
</feature>
<keyword evidence="3" id="KW-1185">Reference proteome</keyword>
<feature type="compositionally biased region" description="Basic residues" evidence="1">
    <location>
        <begin position="113"/>
        <end position="122"/>
    </location>
</feature>
<feature type="region of interest" description="Disordered" evidence="1">
    <location>
        <begin position="222"/>
        <end position="255"/>
    </location>
</feature>
<evidence type="ECO:0000313" key="3">
    <source>
        <dbReference type="Proteomes" id="UP000218209"/>
    </source>
</evidence>
<dbReference type="EMBL" id="KV920246">
    <property type="protein sequence ID" value="OSX68645.1"/>
    <property type="molecule type" value="Genomic_DNA"/>
</dbReference>
<evidence type="ECO:0000313" key="2">
    <source>
        <dbReference type="EMBL" id="OSX68645.1"/>
    </source>
</evidence>
<organism evidence="2 3">
    <name type="scientific">Porphyra umbilicalis</name>
    <name type="common">Purple laver</name>
    <name type="synonym">Red alga</name>
    <dbReference type="NCBI Taxonomy" id="2786"/>
    <lineage>
        <taxon>Eukaryota</taxon>
        <taxon>Rhodophyta</taxon>
        <taxon>Bangiophyceae</taxon>
        <taxon>Bangiales</taxon>
        <taxon>Bangiaceae</taxon>
        <taxon>Porphyra</taxon>
    </lineage>
</organism>
<dbReference type="Proteomes" id="UP000218209">
    <property type="component" value="Unassembled WGS sequence"/>
</dbReference>
<protein>
    <submittedName>
        <fullName evidence="2">Uncharacterized protein</fullName>
    </submittedName>
</protein>
<reference evidence="2 3" key="1">
    <citation type="submission" date="2017-03" db="EMBL/GenBank/DDBJ databases">
        <title>WGS assembly of Porphyra umbilicalis.</title>
        <authorList>
            <person name="Brawley S.H."/>
            <person name="Blouin N.A."/>
            <person name="Ficko-Blean E."/>
            <person name="Wheeler G.L."/>
            <person name="Lohr M."/>
            <person name="Goodson H.V."/>
            <person name="Jenkins J.W."/>
            <person name="Blaby-Haas C.E."/>
            <person name="Helliwell K.E."/>
            <person name="Chan C."/>
            <person name="Marriage T."/>
            <person name="Bhattacharya D."/>
            <person name="Klein A.S."/>
            <person name="Badis Y."/>
            <person name="Brodie J."/>
            <person name="Cao Y."/>
            <person name="Collen J."/>
            <person name="Dittami S.M."/>
            <person name="Gachon C.M."/>
            <person name="Green B.R."/>
            <person name="Karpowicz S."/>
            <person name="Kim J.W."/>
            <person name="Kudahl U."/>
            <person name="Lin S."/>
            <person name="Michel G."/>
            <person name="Mittag M."/>
            <person name="Olson B.J."/>
            <person name="Pangilinan J."/>
            <person name="Peng Y."/>
            <person name="Qiu H."/>
            <person name="Shu S."/>
            <person name="Singer J.T."/>
            <person name="Smith A.G."/>
            <person name="Sprecher B.N."/>
            <person name="Wagner V."/>
            <person name="Wang W."/>
            <person name="Wang Z.-Y."/>
            <person name="Yan J."/>
            <person name="Yarish C."/>
            <person name="Zoeuner-Riek S."/>
            <person name="Zhuang Y."/>
            <person name="Zou Y."/>
            <person name="Lindquist E.A."/>
            <person name="Grimwood J."/>
            <person name="Barry K."/>
            <person name="Rokhsar D.S."/>
            <person name="Schmutz J."/>
            <person name="Stiller J.W."/>
            <person name="Grossman A.R."/>
            <person name="Prochnik S.E."/>
        </authorList>
    </citation>
    <scope>NUCLEOTIDE SEQUENCE [LARGE SCALE GENOMIC DNA]</scope>
    <source>
        <strain evidence="2">4086291</strain>
    </source>
</reference>
<feature type="region of interest" description="Disordered" evidence="1">
    <location>
        <begin position="1"/>
        <end position="122"/>
    </location>
</feature>
<gene>
    <name evidence="2" type="ORF">BU14_2442s0001</name>
</gene>